<proteinExistence type="predicted"/>
<reference evidence="2" key="1">
    <citation type="journal article" date="2011" name="Proc. Natl. Acad. Sci. U.S.A.">
        <title>Genomic insights into the physiology and ecology of the marine filamentous cyanobacterium Lyngbya majuscula.</title>
        <authorList>
            <person name="Jones A.C."/>
            <person name="Monroe E.A."/>
            <person name="Podell S."/>
            <person name="Hess W.R."/>
            <person name="Klages S."/>
            <person name="Esquenazi E."/>
            <person name="Niessen S."/>
            <person name="Hoover H."/>
            <person name="Rothmann M."/>
            <person name="Lasken R.S."/>
            <person name="Yates J.R.III."/>
            <person name="Reinhardt R."/>
            <person name="Kube M."/>
            <person name="Burkart M.D."/>
            <person name="Allen E.E."/>
            <person name="Dorrestein P.C."/>
            <person name="Gerwick W.H."/>
            <person name="Gerwick L."/>
        </authorList>
    </citation>
    <scope>NUCLEOTIDE SEQUENCE [LARGE SCALE GENOMIC DNA]</scope>
    <source>
        <strain evidence="2">3L</strain>
    </source>
</reference>
<dbReference type="AlphaFoldDB" id="F4XLT5"/>
<keyword evidence="2" id="KW-1185">Reference proteome</keyword>
<dbReference type="RefSeq" id="WP_008180278.1">
    <property type="nucleotide sequence ID" value="NZ_GL890833.1"/>
</dbReference>
<dbReference type="HOGENOM" id="CLU_3137790_0_0_3"/>
<evidence type="ECO:0000313" key="1">
    <source>
        <dbReference type="EMBL" id="EGJ34430.1"/>
    </source>
</evidence>
<name>F4XLT5_9CYAN</name>
<dbReference type="EMBL" id="GL890833">
    <property type="protein sequence ID" value="EGJ34430.1"/>
    <property type="molecule type" value="Genomic_DNA"/>
</dbReference>
<dbReference type="Proteomes" id="UP000003959">
    <property type="component" value="Unassembled WGS sequence"/>
</dbReference>
<gene>
    <name evidence="1" type="ORF">LYNGBM3L_16220</name>
</gene>
<organism evidence="1 2">
    <name type="scientific">Moorena producens 3L</name>
    <dbReference type="NCBI Taxonomy" id="489825"/>
    <lineage>
        <taxon>Bacteria</taxon>
        <taxon>Bacillati</taxon>
        <taxon>Cyanobacteriota</taxon>
        <taxon>Cyanophyceae</taxon>
        <taxon>Coleofasciculales</taxon>
        <taxon>Coleofasciculaceae</taxon>
        <taxon>Moorena</taxon>
    </lineage>
</organism>
<protein>
    <submittedName>
        <fullName evidence="1">Uncharacterized protein</fullName>
    </submittedName>
</protein>
<accession>F4XLT5</accession>
<sequence>MATEEGRGRNLGVVHPNVNPYNNIFEGKKQKIKGIYKTKKKPLKLKQNN</sequence>
<evidence type="ECO:0000313" key="2">
    <source>
        <dbReference type="Proteomes" id="UP000003959"/>
    </source>
</evidence>